<accession>A0A6A4LR06</accession>
<proteinExistence type="predicted"/>
<feature type="non-terminal residue" evidence="5">
    <location>
        <position position="1"/>
    </location>
</feature>
<evidence type="ECO:0000313" key="6">
    <source>
        <dbReference type="Proteomes" id="UP000428333"/>
    </source>
</evidence>
<dbReference type="Pfam" id="PF17815">
    <property type="entry name" value="PDZ_3"/>
    <property type="match status" value="1"/>
</dbReference>
<keyword evidence="6" id="KW-1185">Reference proteome</keyword>
<dbReference type="InterPro" id="IPR041517">
    <property type="entry name" value="DEGP_PDZ"/>
</dbReference>
<dbReference type="PANTHER" id="PTHR45980:SF18">
    <property type="entry name" value="PROTEASE DO-LIKE 9"/>
    <property type="match status" value="1"/>
</dbReference>
<feature type="non-terminal residue" evidence="5">
    <location>
        <position position="148"/>
    </location>
</feature>
<organism evidence="5 6">
    <name type="scientific">Rhododendron williamsianum</name>
    <dbReference type="NCBI Taxonomy" id="262921"/>
    <lineage>
        <taxon>Eukaryota</taxon>
        <taxon>Viridiplantae</taxon>
        <taxon>Streptophyta</taxon>
        <taxon>Embryophyta</taxon>
        <taxon>Tracheophyta</taxon>
        <taxon>Spermatophyta</taxon>
        <taxon>Magnoliopsida</taxon>
        <taxon>eudicotyledons</taxon>
        <taxon>Gunneridae</taxon>
        <taxon>Pentapetalae</taxon>
        <taxon>asterids</taxon>
        <taxon>Ericales</taxon>
        <taxon>Ericaceae</taxon>
        <taxon>Ericoideae</taxon>
        <taxon>Rhodoreae</taxon>
        <taxon>Rhododendron</taxon>
    </lineage>
</organism>
<dbReference type="EMBL" id="QEFC01001547">
    <property type="protein sequence ID" value="KAE9456977.1"/>
    <property type="molecule type" value="Genomic_DNA"/>
</dbReference>
<dbReference type="Gene3D" id="3.20.190.20">
    <property type="match status" value="1"/>
</dbReference>
<dbReference type="GO" id="GO:0004252">
    <property type="term" value="F:serine-type endopeptidase activity"/>
    <property type="evidence" value="ECO:0007669"/>
    <property type="project" value="TreeGrafter"/>
</dbReference>
<dbReference type="AlphaFoldDB" id="A0A6A4LR06"/>
<evidence type="ECO:0000313" key="5">
    <source>
        <dbReference type="EMBL" id="KAE9456977.1"/>
    </source>
</evidence>
<dbReference type="GO" id="GO:0006508">
    <property type="term" value="P:proteolysis"/>
    <property type="evidence" value="ECO:0007669"/>
    <property type="project" value="UniProtKB-KW"/>
</dbReference>
<keyword evidence="1" id="KW-0645">Protease</keyword>
<keyword evidence="3" id="KW-0720">Serine protease</keyword>
<dbReference type="SUPFAM" id="SSF50156">
    <property type="entry name" value="PDZ domain-like"/>
    <property type="match status" value="1"/>
</dbReference>
<name>A0A6A4LR06_9ERIC</name>
<dbReference type="Proteomes" id="UP000428333">
    <property type="component" value="Linkage Group LG06"/>
</dbReference>
<dbReference type="OrthoDB" id="1542939at2759"/>
<evidence type="ECO:0000256" key="2">
    <source>
        <dbReference type="ARBA" id="ARBA00022801"/>
    </source>
</evidence>
<sequence length="148" mass="17044">MESFSLRVFMKMEPDQQGVLITEVNPNYPEFEILKPYDVILSIDGININNDGTGFVFTTLSVSYLRVVDERYHNWKIPDEDEVLSEALYEERVVLKGDITTGYEAEEEVQNQVIVAFNDRPVKGLKSLVGMVESCDEEFLKFTLENHK</sequence>
<feature type="domain" description="Protease Do-like PDZ" evidence="4">
    <location>
        <begin position="54"/>
        <end position="147"/>
    </location>
</feature>
<evidence type="ECO:0000259" key="4">
    <source>
        <dbReference type="Pfam" id="PF17815"/>
    </source>
</evidence>
<dbReference type="InterPro" id="IPR046449">
    <property type="entry name" value="DEGP_PDZ_sf"/>
</dbReference>
<keyword evidence="2" id="KW-0378">Hydrolase</keyword>
<evidence type="ECO:0000256" key="1">
    <source>
        <dbReference type="ARBA" id="ARBA00022670"/>
    </source>
</evidence>
<dbReference type="InterPro" id="IPR036034">
    <property type="entry name" value="PDZ_sf"/>
</dbReference>
<evidence type="ECO:0000256" key="3">
    <source>
        <dbReference type="ARBA" id="ARBA00022825"/>
    </source>
</evidence>
<gene>
    <name evidence="5" type="ORF">C3L33_11123</name>
</gene>
<reference evidence="5 6" key="1">
    <citation type="journal article" date="2019" name="Genome Biol. Evol.">
        <title>The Rhododendron genome and chromosomal organization provide insight into shared whole-genome duplications across the heath family (Ericaceae).</title>
        <authorList>
            <person name="Soza V.L."/>
            <person name="Lindsley D."/>
            <person name="Waalkes A."/>
            <person name="Ramage E."/>
            <person name="Patwardhan R.P."/>
            <person name="Burton J.N."/>
            <person name="Adey A."/>
            <person name="Kumar A."/>
            <person name="Qiu R."/>
            <person name="Shendure J."/>
            <person name="Hall B."/>
        </authorList>
    </citation>
    <scope>NUCLEOTIDE SEQUENCE [LARGE SCALE GENOMIC DNA]</scope>
    <source>
        <strain evidence="5">RSF 1966-606</strain>
    </source>
</reference>
<comment type="caution">
    <text evidence="5">The sequence shown here is derived from an EMBL/GenBank/DDBJ whole genome shotgun (WGS) entry which is preliminary data.</text>
</comment>
<protein>
    <recommendedName>
        <fullName evidence="4">Protease Do-like PDZ domain-containing protein</fullName>
    </recommendedName>
</protein>
<dbReference type="PANTHER" id="PTHR45980">
    <property type="match status" value="1"/>
</dbReference>